<dbReference type="PANTHER" id="PTHR33127:SF75">
    <property type="entry name" value="DUF295 DOMAIN-CONTAINING PROTEIN"/>
    <property type="match status" value="1"/>
</dbReference>
<evidence type="ECO:0000259" key="1">
    <source>
        <dbReference type="Pfam" id="PF03478"/>
    </source>
</evidence>
<keyword evidence="3" id="KW-1185">Reference proteome</keyword>
<dbReference type="Proteomes" id="UP001497457">
    <property type="component" value="Chromosome 8b"/>
</dbReference>
<name>A0ABC9G698_9POAL</name>
<accession>A0ABC9G698</accession>
<sequence>MDPVEENEDSPPPVDPSLAPALLFNGGAAEDASGGATILYSIPKKRALPVARGFSRVPADASWVTPQGWVLAIDPASRDASLRDPFSSRTVRLPPDREGLLLDAGATTARCVLSTPRPTDPGCVVLVAHRERPVLFYCRPGDGGGGRWLQHEYETGLIDEEDQHDDVRVTAVGGRFYALLLADEKVVALDFSVGLEPAITVESCGELFLVRFCLTALCRKRIVRVEVDKLDWAKSAWVRAADLGVNRAFFVNTVQFGVSMAADEVGLDPNCIYFTKKDDKGLYVYDMERGTTTWHGLGPEIPESTEPLLLMPAI</sequence>
<proteinExistence type="predicted"/>
<protein>
    <recommendedName>
        <fullName evidence="1">KIB1-4 beta-propeller domain-containing protein</fullName>
    </recommendedName>
</protein>
<dbReference type="InterPro" id="IPR005174">
    <property type="entry name" value="KIB1-4_b-propeller"/>
</dbReference>
<gene>
    <name evidence="2" type="ORF">URODEC1_LOCUS112845</name>
</gene>
<dbReference type="EMBL" id="OZ075118">
    <property type="protein sequence ID" value="CAL5088498.1"/>
    <property type="molecule type" value="Genomic_DNA"/>
</dbReference>
<dbReference type="Pfam" id="PF03478">
    <property type="entry name" value="Beta-prop_KIB1-4"/>
    <property type="match status" value="1"/>
</dbReference>
<reference evidence="2 3" key="2">
    <citation type="submission" date="2024-10" db="EMBL/GenBank/DDBJ databases">
        <authorList>
            <person name="Ryan C."/>
        </authorList>
    </citation>
    <scope>NUCLEOTIDE SEQUENCE [LARGE SCALE GENOMIC DNA]</scope>
</reference>
<feature type="domain" description="KIB1-4 beta-propeller" evidence="1">
    <location>
        <begin position="60"/>
        <end position="286"/>
    </location>
</feature>
<dbReference type="PANTHER" id="PTHR33127">
    <property type="entry name" value="TRANSMEMBRANE PROTEIN"/>
    <property type="match status" value="1"/>
</dbReference>
<evidence type="ECO:0000313" key="2">
    <source>
        <dbReference type="EMBL" id="CAL5088498.1"/>
    </source>
</evidence>
<reference evidence="3" key="1">
    <citation type="submission" date="2024-06" db="EMBL/GenBank/DDBJ databases">
        <authorList>
            <person name="Ryan C."/>
        </authorList>
    </citation>
    <scope>NUCLEOTIDE SEQUENCE [LARGE SCALE GENOMIC DNA]</scope>
</reference>
<organism evidence="2 3">
    <name type="scientific">Urochloa decumbens</name>
    <dbReference type="NCBI Taxonomy" id="240449"/>
    <lineage>
        <taxon>Eukaryota</taxon>
        <taxon>Viridiplantae</taxon>
        <taxon>Streptophyta</taxon>
        <taxon>Embryophyta</taxon>
        <taxon>Tracheophyta</taxon>
        <taxon>Spermatophyta</taxon>
        <taxon>Magnoliopsida</taxon>
        <taxon>Liliopsida</taxon>
        <taxon>Poales</taxon>
        <taxon>Poaceae</taxon>
        <taxon>PACMAD clade</taxon>
        <taxon>Panicoideae</taxon>
        <taxon>Panicodae</taxon>
        <taxon>Paniceae</taxon>
        <taxon>Melinidinae</taxon>
        <taxon>Urochloa</taxon>
    </lineage>
</organism>
<dbReference type="AlphaFoldDB" id="A0ABC9G698"/>
<evidence type="ECO:0000313" key="3">
    <source>
        <dbReference type="Proteomes" id="UP001497457"/>
    </source>
</evidence>